<sequence>MARSSISQAWRNAVLALFSFPIASSLQVPRHAAVPDKFVFGRQDSNLEKEYDEIMADFISHPLCFEEFPGSGGGGGGGKGQQIAVASYISPLADPETWNWLNSYPKSKVPILVANVVNGPDVEVNEPWKKVIDRAAASGKIVIGYVRTGYLGIQRDVDMWYELYGSSMGGIFFDEGWPECGPDNIYAKFYKYINDYTKRAHPGALTVLNPGSPMAHCFEDTMDTLLTFEWGYAEYYNKYTPNDWTPKDPRKLWHIIYDVPESAIGAVAKLARDRGAGYTTAIRGREEAADNKGVRQVENVSIKDDNVGPYEHRGECAY</sequence>
<dbReference type="EMBL" id="JANRMS010000282">
    <property type="protein sequence ID" value="KAJ3542677.1"/>
    <property type="molecule type" value="Genomic_DNA"/>
</dbReference>
<comment type="caution">
    <text evidence="1">The sequence shown here is derived from an EMBL/GenBank/DDBJ whole genome shotgun (WGS) entry which is preliminary data.</text>
</comment>
<accession>A0ACC1SMM8</accession>
<name>A0ACC1SMM8_9HYPO</name>
<evidence type="ECO:0000313" key="1">
    <source>
        <dbReference type="EMBL" id="KAJ3542677.1"/>
    </source>
</evidence>
<keyword evidence="2" id="KW-1185">Reference proteome</keyword>
<protein>
    <submittedName>
        <fullName evidence="1">Uncharacterized protein</fullName>
    </submittedName>
</protein>
<gene>
    <name evidence="1" type="ORF">NM208_g3972</name>
</gene>
<organism evidence="1 2">
    <name type="scientific">Fusarium decemcellulare</name>
    <dbReference type="NCBI Taxonomy" id="57161"/>
    <lineage>
        <taxon>Eukaryota</taxon>
        <taxon>Fungi</taxon>
        <taxon>Dikarya</taxon>
        <taxon>Ascomycota</taxon>
        <taxon>Pezizomycotina</taxon>
        <taxon>Sordariomycetes</taxon>
        <taxon>Hypocreomycetidae</taxon>
        <taxon>Hypocreales</taxon>
        <taxon>Nectriaceae</taxon>
        <taxon>Fusarium</taxon>
        <taxon>Fusarium decemcellulare species complex</taxon>
    </lineage>
</organism>
<proteinExistence type="predicted"/>
<reference evidence="1" key="1">
    <citation type="submission" date="2022-08" db="EMBL/GenBank/DDBJ databases">
        <title>Genome Sequence of Fusarium decemcellulare.</title>
        <authorList>
            <person name="Buettner E."/>
        </authorList>
    </citation>
    <scope>NUCLEOTIDE SEQUENCE</scope>
    <source>
        <strain evidence="1">Babe19</strain>
    </source>
</reference>
<evidence type="ECO:0000313" key="2">
    <source>
        <dbReference type="Proteomes" id="UP001148629"/>
    </source>
</evidence>
<dbReference type="Proteomes" id="UP001148629">
    <property type="component" value="Unassembled WGS sequence"/>
</dbReference>